<dbReference type="EMBL" id="CM039438">
    <property type="protein sequence ID" value="KAI4299296.1"/>
    <property type="molecule type" value="Genomic_DNA"/>
</dbReference>
<reference evidence="1 2" key="1">
    <citation type="journal article" date="2022" name="DNA Res.">
        <title>Chromosomal-level genome assembly of the orchid tree Bauhinia variegata (Leguminosae; Cercidoideae) supports the allotetraploid origin hypothesis of Bauhinia.</title>
        <authorList>
            <person name="Zhong Y."/>
            <person name="Chen Y."/>
            <person name="Zheng D."/>
            <person name="Pang J."/>
            <person name="Liu Y."/>
            <person name="Luo S."/>
            <person name="Meng S."/>
            <person name="Qian L."/>
            <person name="Wei D."/>
            <person name="Dai S."/>
            <person name="Zhou R."/>
        </authorList>
    </citation>
    <scope>NUCLEOTIDE SEQUENCE [LARGE SCALE GENOMIC DNA]</scope>
    <source>
        <strain evidence="1">BV-YZ2020</strain>
    </source>
</reference>
<protein>
    <submittedName>
        <fullName evidence="1">Uncharacterized protein</fullName>
    </submittedName>
</protein>
<comment type="caution">
    <text evidence="1">The sequence shown here is derived from an EMBL/GenBank/DDBJ whole genome shotgun (WGS) entry which is preliminary data.</text>
</comment>
<evidence type="ECO:0000313" key="1">
    <source>
        <dbReference type="EMBL" id="KAI4299296.1"/>
    </source>
</evidence>
<keyword evidence="2" id="KW-1185">Reference proteome</keyword>
<organism evidence="1 2">
    <name type="scientific">Bauhinia variegata</name>
    <name type="common">Purple orchid tree</name>
    <name type="synonym">Phanera variegata</name>
    <dbReference type="NCBI Taxonomy" id="167791"/>
    <lineage>
        <taxon>Eukaryota</taxon>
        <taxon>Viridiplantae</taxon>
        <taxon>Streptophyta</taxon>
        <taxon>Embryophyta</taxon>
        <taxon>Tracheophyta</taxon>
        <taxon>Spermatophyta</taxon>
        <taxon>Magnoliopsida</taxon>
        <taxon>eudicotyledons</taxon>
        <taxon>Gunneridae</taxon>
        <taxon>Pentapetalae</taxon>
        <taxon>rosids</taxon>
        <taxon>fabids</taxon>
        <taxon>Fabales</taxon>
        <taxon>Fabaceae</taxon>
        <taxon>Cercidoideae</taxon>
        <taxon>Cercideae</taxon>
        <taxon>Bauhiniinae</taxon>
        <taxon>Bauhinia</taxon>
    </lineage>
</organism>
<name>A0ACB9KPT5_BAUVA</name>
<gene>
    <name evidence="1" type="ORF">L6164_032767</name>
</gene>
<dbReference type="Proteomes" id="UP000828941">
    <property type="component" value="Chromosome 13"/>
</dbReference>
<accession>A0ACB9KPT5</accession>
<evidence type="ECO:0000313" key="2">
    <source>
        <dbReference type="Proteomes" id="UP000828941"/>
    </source>
</evidence>
<proteinExistence type="predicted"/>
<sequence length="71" mass="7705">MMKLLHDATERYLRQQSMASPGVGDSSGIQSQGIGDELREDKLSNGVALGNNNNNNHNADEDHAQSLQLNV</sequence>